<dbReference type="AlphaFoldDB" id="A0A5C6UGE2"/>
<dbReference type="InterPro" id="IPR007047">
    <property type="entry name" value="Flp_Fap"/>
</dbReference>
<organism evidence="2 3">
    <name type="scientific">Sphingomonas ginsenosidivorax</name>
    <dbReference type="NCBI Taxonomy" id="862135"/>
    <lineage>
        <taxon>Bacteria</taxon>
        <taxon>Pseudomonadati</taxon>
        <taxon>Pseudomonadota</taxon>
        <taxon>Alphaproteobacteria</taxon>
        <taxon>Sphingomonadales</taxon>
        <taxon>Sphingomonadaceae</taxon>
        <taxon>Sphingomonas</taxon>
    </lineage>
</organism>
<evidence type="ECO:0000256" key="1">
    <source>
        <dbReference type="SAM" id="Phobius"/>
    </source>
</evidence>
<evidence type="ECO:0000313" key="2">
    <source>
        <dbReference type="EMBL" id="TXC71510.1"/>
    </source>
</evidence>
<dbReference type="Proteomes" id="UP000321250">
    <property type="component" value="Unassembled WGS sequence"/>
</dbReference>
<keyword evidence="1" id="KW-0472">Membrane</keyword>
<reference evidence="2 3" key="1">
    <citation type="journal article" date="2013" name="Antonie Van Leeuwenhoek">
        <title>Sphingomonas ginsenosidivorax sp. nov., with the ability to transform ginsenosides.</title>
        <authorList>
            <person name="Jin X.F."/>
            <person name="Kim J.K."/>
            <person name="Liu Q.M."/>
            <person name="Kang M.S."/>
            <person name="He D."/>
            <person name="Jin F.X."/>
            <person name="Kim S.C."/>
            <person name="Im W.T."/>
        </authorList>
    </citation>
    <scope>NUCLEOTIDE SEQUENCE [LARGE SCALE GENOMIC DNA]</scope>
    <source>
        <strain evidence="2 3">KHI67</strain>
    </source>
</reference>
<name>A0A5C6UGE2_9SPHN</name>
<proteinExistence type="predicted"/>
<feature type="transmembrane region" description="Helical" evidence="1">
    <location>
        <begin position="30"/>
        <end position="59"/>
    </location>
</feature>
<sequence>MKPLTFAVKRAAGTLSRLVRDRRGATATEYGLILAFVFLALLIGVTSVGTATSGMWHYVSGSVSNAR</sequence>
<keyword evidence="1" id="KW-1133">Transmembrane helix</keyword>
<dbReference type="RefSeq" id="WP_147082788.1">
    <property type="nucleotide sequence ID" value="NZ_VOQR01000001.1"/>
</dbReference>
<protein>
    <submittedName>
        <fullName evidence="2">Flp family type IVb pilin</fullName>
    </submittedName>
</protein>
<dbReference type="EMBL" id="VOQR01000001">
    <property type="protein sequence ID" value="TXC71510.1"/>
    <property type="molecule type" value="Genomic_DNA"/>
</dbReference>
<gene>
    <name evidence="2" type="ORF">FSB78_11575</name>
</gene>
<comment type="caution">
    <text evidence="2">The sequence shown here is derived from an EMBL/GenBank/DDBJ whole genome shotgun (WGS) entry which is preliminary data.</text>
</comment>
<keyword evidence="1" id="KW-0812">Transmembrane</keyword>
<keyword evidence="3" id="KW-1185">Reference proteome</keyword>
<dbReference type="OrthoDB" id="5325135at2"/>
<dbReference type="Pfam" id="PF04964">
    <property type="entry name" value="Flp_Fap"/>
    <property type="match status" value="1"/>
</dbReference>
<evidence type="ECO:0000313" key="3">
    <source>
        <dbReference type="Proteomes" id="UP000321250"/>
    </source>
</evidence>
<accession>A0A5C6UGE2</accession>